<feature type="region of interest" description="Disordered" evidence="1">
    <location>
        <begin position="1"/>
        <end position="67"/>
    </location>
</feature>
<comment type="caution">
    <text evidence="2">The sequence shown here is derived from an EMBL/GenBank/DDBJ whole genome shotgun (WGS) entry which is preliminary data.</text>
</comment>
<protein>
    <submittedName>
        <fullName evidence="2">Uncharacterized protein</fullName>
    </submittedName>
</protein>
<feature type="compositionally biased region" description="Basic and acidic residues" evidence="1">
    <location>
        <begin position="42"/>
        <end position="53"/>
    </location>
</feature>
<evidence type="ECO:0000313" key="2">
    <source>
        <dbReference type="EMBL" id="TGZ32165.1"/>
    </source>
</evidence>
<keyword evidence="3" id="KW-1185">Reference proteome</keyword>
<gene>
    <name evidence="2" type="ORF">DBV15_01126</name>
</gene>
<dbReference type="AlphaFoldDB" id="A0A4S2J9Z9"/>
<evidence type="ECO:0000313" key="3">
    <source>
        <dbReference type="Proteomes" id="UP000310200"/>
    </source>
</evidence>
<feature type="compositionally biased region" description="Acidic residues" evidence="1">
    <location>
        <begin position="1"/>
        <end position="10"/>
    </location>
</feature>
<accession>A0A4S2J9Z9</accession>
<reference evidence="2 3" key="1">
    <citation type="journal article" date="2019" name="Philos. Trans. R. Soc. Lond., B, Biol. Sci.">
        <title>Ant behaviour and brain gene expression of defending hosts depend on the ecological success of the intruding social parasite.</title>
        <authorList>
            <person name="Kaur R."/>
            <person name="Stoldt M."/>
            <person name="Jongepier E."/>
            <person name="Feldmeyer B."/>
            <person name="Menzel F."/>
            <person name="Bornberg-Bauer E."/>
            <person name="Foitzik S."/>
        </authorList>
    </citation>
    <scope>NUCLEOTIDE SEQUENCE [LARGE SCALE GENOMIC DNA]</scope>
    <source>
        <tissue evidence="2">Whole body</tissue>
    </source>
</reference>
<feature type="non-terminal residue" evidence="2">
    <location>
        <position position="67"/>
    </location>
</feature>
<sequence length="67" mass="8047">MDKEQESEDEDRSHWKKRERRKESSLITISPPATVHRKRPRKGSEGGKREDPWQYRVRTVTRTVNVD</sequence>
<evidence type="ECO:0000256" key="1">
    <source>
        <dbReference type="SAM" id="MobiDB-lite"/>
    </source>
</evidence>
<dbReference type="EMBL" id="QBLH01003951">
    <property type="protein sequence ID" value="TGZ32165.1"/>
    <property type="molecule type" value="Genomic_DNA"/>
</dbReference>
<organism evidence="2 3">
    <name type="scientific">Temnothorax longispinosus</name>
    <dbReference type="NCBI Taxonomy" id="300112"/>
    <lineage>
        <taxon>Eukaryota</taxon>
        <taxon>Metazoa</taxon>
        <taxon>Ecdysozoa</taxon>
        <taxon>Arthropoda</taxon>
        <taxon>Hexapoda</taxon>
        <taxon>Insecta</taxon>
        <taxon>Pterygota</taxon>
        <taxon>Neoptera</taxon>
        <taxon>Endopterygota</taxon>
        <taxon>Hymenoptera</taxon>
        <taxon>Apocrita</taxon>
        <taxon>Aculeata</taxon>
        <taxon>Formicoidea</taxon>
        <taxon>Formicidae</taxon>
        <taxon>Myrmicinae</taxon>
        <taxon>Temnothorax</taxon>
    </lineage>
</organism>
<proteinExistence type="predicted"/>
<dbReference type="Proteomes" id="UP000310200">
    <property type="component" value="Unassembled WGS sequence"/>
</dbReference>
<name>A0A4S2J9Z9_9HYME</name>
<feature type="compositionally biased region" description="Low complexity" evidence="1">
    <location>
        <begin position="56"/>
        <end position="67"/>
    </location>
</feature>